<evidence type="ECO:0000256" key="2">
    <source>
        <dbReference type="ARBA" id="ARBA00006540"/>
    </source>
</evidence>
<dbReference type="PANTHER" id="PTHR11229:SF8">
    <property type="entry name" value="LARGE RIBOSOMAL SUBUNIT PROTEIN UL3M"/>
    <property type="match status" value="1"/>
</dbReference>
<dbReference type="Proteomes" id="UP000006727">
    <property type="component" value="Chromosome 23"/>
</dbReference>
<evidence type="ECO:0000313" key="11">
    <source>
        <dbReference type="Proteomes" id="UP000006727"/>
    </source>
</evidence>
<comment type="subcellular location">
    <subcellularLocation>
        <location evidence="1">Mitochondrion</location>
    </subcellularLocation>
</comment>
<dbReference type="GO" id="GO:0006412">
    <property type="term" value="P:translation"/>
    <property type="evidence" value="ECO:0007669"/>
    <property type="project" value="InterPro"/>
</dbReference>
<accession>A0A2K1IJW3</accession>
<evidence type="ECO:0000256" key="4">
    <source>
        <dbReference type="ARBA" id="ARBA00022980"/>
    </source>
</evidence>
<dbReference type="STRING" id="3218.A0A2K1IJW3"/>
<comment type="similarity">
    <text evidence="2 8">Belongs to the universal ribosomal protein uL3 family.</text>
</comment>
<reference evidence="9 11" key="2">
    <citation type="journal article" date="2018" name="Plant J.">
        <title>The Physcomitrella patens chromosome-scale assembly reveals moss genome structure and evolution.</title>
        <authorList>
            <person name="Lang D."/>
            <person name="Ullrich K.K."/>
            <person name="Murat F."/>
            <person name="Fuchs J."/>
            <person name="Jenkins J."/>
            <person name="Haas F.B."/>
            <person name="Piednoel M."/>
            <person name="Gundlach H."/>
            <person name="Van Bel M."/>
            <person name="Meyberg R."/>
            <person name="Vives C."/>
            <person name="Morata J."/>
            <person name="Symeonidi A."/>
            <person name="Hiss M."/>
            <person name="Muchero W."/>
            <person name="Kamisugi Y."/>
            <person name="Saleh O."/>
            <person name="Blanc G."/>
            <person name="Decker E.L."/>
            <person name="van Gessel N."/>
            <person name="Grimwood J."/>
            <person name="Hayes R.D."/>
            <person name="Graham S.W."/>
            <person name="Gunter L.E."/>
            <person name="McDaniel S.F."/>
            <person name="Hoernstein S.N.W."/>
            <person name="Larsson A."/>
            <person name="Li F.W."/>
            <person name="Perroud P.F."/>
            <person name="Phillips J."/>
            <person name="Ranjan P."/>
            <person name="Rokshar D.S."/>
            <person name="Rothfels C.J."/>
            <person name="Schneider L."/>
            <person name="Shu S."/>
            <person name="Stevenson D.W."/>
            <person name="Thummler F."/>
            <person name="Tillich M."/>
            <person name="Villarreal Aguilar J.C."/>
            <person name="Widiez T."/>
            <person name="Wong G.K."/>
            <person name="Wymore A."/>
            <person name="Zhang Y."/>
            <person name="Zimmer A.D."/>
            <person name="Quatrano R.S."/>
            <person name="Mayer K.F.X."/>
            <person name="Goodstein D."/>
            <person name="Casacuberta J.M."/>
            <person name="Vandepoele K."/>
            <person name="Reski R."/>
            <person name="Cuming A.C."/>
            <person name="Tuskan G.A."/>
            <person name="Maumus F."/>
            <person name="Salse J."/>
            <person name="Schmutz J."/>
            <person name="Rensing S.A."/>
        </authorList>
    </citation>
    <scope>NUCLEOTIDE SEQUENCE [LARGE SCALE GENOMIC DNA]</scope>
    <source>
        <strain evidence="10 11">cv. Gransden 2004</strain>
    </source>
</reference>
<dbReference type="AlphaFoldDB" id="A0A2K1IJW3"/>
<keyword evidence="3" id="KW-0809">Transit peptide</keyword>
<dbReference type="EMBL" id="ABEU02000023">
    <property type="protein sequence ID" value="PNR29558.1"/>
    <property type="molecule type" value="Genomic_DNA"/>
</dbReference>
<dbReference type="Gramene" id="Pp3c23_18210V3.1">
    <property type="protein sequence ID" value="Pp3c23_18210V3.1"/>
    <property type="gene ID" value="Pp3c23_18210"/>
</dbReference>
<dbReference type="GO" id="GO:0003735">
    <property type="term" value="F:structural constituent of ribosome"/>
    <property type="evidence" value="ECO:0000318"/>
    <property type="project" value="GO_Central"/>
</dbReference>
<dbReference type="InterPro" id="IPR019926">
    <property type="entry name" value="Ribosomal_uL3_CS"/>
</dbReference>
<dbReference type="InterPro" id="IPR019927">
    <property type="entry name" value="Ribosomal_uL3_bac/org-type"/>
</dbReference>
<evidence type="ECO:0000256" key="6">
    <source>
        <dbReference type="ARBA" id="ARBA00023274"/>
    </source>
</evidence>
<dbReference type="KEGG" id="ppp:112275519"/>
<dbReference type="FunFam" id="2.40.30.10:FF:000004">
    <property type="entry name" value="50S ribosomal protein L3"/>
    <property type="match status" value="1"/>
</dbReference>
<evidence type="ECO:0000256" key="7">
    <source>
        <dbReference type="ARBA" id="ARBA00035209"/>
    </source>
</evidence>
<dbReference type="Gene3D" id="2.40.30.10">
    <property type="entry name" value="Translation factors"/>
    <property type="match status" value="1"/>
</dbReference>
<evidence type="ECO:0000256" key="8">
    <source>
        <dbReference type="RuleBase" id="RU003905"/>
    </source>
</evidence>
<dbReference type="HAMAP" id="MF_01325_B">
    <property type="entry name" value="Ribosomal_uL3_B"/>
    <property type="match status" value="1"/>
</dbReference>
<dbReference type="SUPFAM" id="SSF50447">
    <property type="entry name" value="Translation proteins"/>
    <property type="match status" value="1"/>
</dbReference>
<dbReference type="PaxDb" id="3218-PP1S49_269V6.1"/>
<dbReference type="PROSITE" id="PS00474">
    <property type="entry name" value="RIBOSOMAL_L3"/>
    <property type="match status" value="1"/>
</dbReference>
<dbReference type="OrthoDB" id="274683at2759"/>
<keyword evidence="11" id="KW-1185">Reference proteome</keyword>
<evidence type="ECO:0000256" key="3">
    <source>
        <dbReference type="ARBA" id="ARBA00022946"/>
    </source>
</evidence>
<dbReference type="GO" id="GO:0003729">
    <property type="term" value="F:mRNA binding"/>
    <property type="evidence" value="ECO:0007669"/>
    <property type="project" value="EnsemblPlants"/>
</dbReference>
<keyword evidence="6 8" id="KW-0687">Ribonucleoprotein</keyword>
<keyword evidence="4 8" id="KW-0689">Ribosomal protein</keyword>
<evidence type="ECO:0000256" key="1">
    <source>
        <dbReference type="ARBA" id="ARBA00004173"/>
    </source>
</evidence>
<reference evidence="9 11" key="1">
    <citation type="journal article" date="2008" name="Science">
        <title>The Physcomitrella genome reveals evolutionary insights into the conquest of land by plants.</title>
        <authorList>
            <person name="Rensing S."/>
            <person name="Lang D."/>
            <person name="Zimmer A."/>
            <person name="Terry A."/>
            <person name="Salamov A."/>
            <person name="Shapiro H."/>
            <person name="Nishiyama T."/>
            <person name="Perroud P.-F."/>
            <person name="Lindquist E."/>
            <person name="Kamisugi Y."/>
            <person name="Tanahashi T."/>
            <person name="Sakakibara K."/>
            <person name="Fujita T."/>
            <person name="Oishi K."/>
            <person name="Shin-I T."/>
            <person name="Kuroki Y."/>
            <person name="Toyoda A."/>
            <person name="Suzuki Y."/>
            <person name="Hashimoto A."/>
            <person name="Yamaguchi K."/>
            <person name="Sugano A."/>
            <person name="Kohara Y."/>
            <person name="Fujiyama A."/>
            <person name="Anterola A."/>
            <person name="Aoki S."/>
            <person name="Ashton N."/>
            <person name="Barbazuk W.B."/>
            <person name="Barker E."/>
            <person name="Bennetzen J."/>
            <person name="Bezanilla M."/>
            <person name="Blankenship R."/>
            <person name="Cho S.H."/>
            <person name="Dutcher S."/>
            <person name="Estelle M."/>
            <person name="Fawcett J.A."/>
            <person name="Gundlach H."/>
            <person name="Hanada K."/>
            <person name="Heyl A."/>
            <person name="Hicks K.A."/>
            <person name="Hugh J."/>
            <person name="Lohr M."/>
            <person name="Mayer K."/>
            <person name="Melkozernov A."/>
            <person name="Murata T."/>
            <person name="Nelson D."/>
            <person name="Pils B."/>
            <person name="Prigge M."/>
            <person name="Reiss B."/>
            <person name="Renner T."/>
            <person name="Rombauts S."/>
            <person name="Rushton P."/>
            <person name="Sanderfoot A."/>
            <person name="Schween G."/>
            <person name="Shiu S.-H."/>
            <person name="Stueber K."/>
            <person name="Theodoulou F.L."/>
            <person name="Tu H."/>
            <person name="Van de Peer Y."/>
            <person name="Verrier P.J."/>
            <person name="Waters E."/>
            <person name="Wood A."/>
            <person name="Yang L."/>
            <person name="Cove D."/>
            <person name="Cuming A."/>
            <person name="Hasebe M."/>
            <person name="Lucas S."/>
            <person name="Mishler D.B."/>
            <person name="Reski R."/>
            <person name="Grigoriev I."/>
            <person name="Quatrano R.S."/>
            <person name="Boore J.L."/>
        </authorList>
    </citation>
    <scope>NUCLEOTIDE SEQUENCE [LARGE SCALE GENOMIC DNA]</scope>
    <source>
        <strain evidence="10 11">cv. Gransden 2004</strain>
    </source>
</reference>
<dbReference type="Gene3D" id="3.30.160.810">
    <property type="match status" value="1"/>
</dbReference>
<evidence type="ECO:0000256" key="5">
    <source>
        <dbReference type="ARBA" id="ARBA00023128"/>
    </source>
</evidence>
<gene>
    <name evidence="10" type="primary">LOC112275519</name>
    <name evidence="9" type="ORF">PHYPA_028252</name>
</gene>
<dbReference type="EnsemblPlants" id="Pp3c23_18210V3.1">
    <property type="protein sequence ID" value="Pp3c23_18210V3.1"/>
    <property type="gene ID" value="Pp3c23_18210"/>
</dbReference>
<dbReference type="InterPro" id="IPR009000">
    <property type="entry name" value="Transl_B-barrel_sf"/>
</dbReference>
<dbReference type="GO" id="GO:0005762">
    <property type="term" value="C:mitochondrial large ribosomal subunit"/>
    <property type="evidence" value="ECO:0000318"/>
    <property type="project" value="GO_Central"/>
</dbReference>
<dbReference type="FunCoup" id="A0A2K1IJW3">
    <property type="interactions" value="4079"/>
</dbReference>
<protein>
    <recommendedName>
        <fullName evidence="7">Large ribosomal subunit protein uL3m</fullName>
    </recommendedName>
</protein>
<dbReference type="FunFam" id="3.30.160.810:FF:000001">
    <property type="entry name" value="50S ribosomal protein L3"/>
    <property type="match status" value="1"/>
</dbReference>
<keyword evidence="5" id="KW-0496">Mitochondrion</keyword>
<dbReference type="Pfam" id="PF00297">
    <property type="entry name" value="Ribosomal_L3"/>
    <property type="match status" value="1"/>
</dbReference>
<dbReference type="PANTHER" id="PTHR11229">
    <property type="entry name" value="50S RIBOSOMAL PROTEIN L3"/>
    <property type="match status" value="1"/>
</dbReference>
<reference evidence="10" key="3">
    <citation type="submission" date="2020-12" db="UniProtKB">
        <authorList>
            <consortium name="EnsemblPlants"/>
        </authorList>
    </citation>
    <scope>IDENTIFICATION</scope>
</reference>
<evidence type="ECO:0000313" key="9">
    <source>
        <dbReference type="EMBL" id="PNR29558.1"/>
    </source>
</evidence>
<evidence type="ECO:0000313" key="10">
    <source>
        <dbReference type="EnsemblPlants" id="Pp3c23_18210V3.1"/>
    </source>
</evidence>
<dbReference type="InterPro" id="IPR000597">
    <property type="entry name" value="Ribosomal_uL3"/>
</dbReference>
<name>A0A2K1IJW3_PHYPA</name>
<sequence>MYSVREYARLLHPLNPNASPEALFLFAVSCAPCTEGSVGFSKQECPRCRQLVVGSAVASMAMAEAVARAGKESFRTGVIAVKCGMTAIWDKWGARVPMTVLWVNDNHVVQVKTEETDGHFALQIGAGQRKPKQLTKPELGHFRAAGVPLKQHLAEFPVTEDALLPLGTELSVRHFRPGQYVDIAGITTGKGFQGGMKRWGFAGMPASHGASLSHRSLGSTGGRQDPGKVFKGKKMAGHMGAVRRTVKNVWIYKIEPERDLIWVRGQVPGHKGNFVYIRDAFYKKPDFSVVPFPTYAPDEDDDLSALVADFGEVDPFLEE</sequence>
<proteinExistence type="inferred from homology"/>
<dbReference type="NCBIfam" id="TIGR03625">
    <property type="entry name" value="L3_bact"/>
    <property type="match status" value="1"/>
</dbReference>
<organism evidence="9">
    <name type="scientific">Physcomitrium patens</name>
    <name type="common">Spreading-leaved earth moss</name>
    <name type="synonym">Physcomitrella patens</name>
    <dbReference type="NCBI Taxonomy" id="3218"/>
    <lineage>
        <taxon>Eukaryota</taxon>
        <taxon>Viridiplantae</taxon>
        <taxon>Streptophyta</taxon>
        <taxon>Embryophyta</taxon>
        <taxon>Bryophyta</taxon>
        <taxon>Bryophytina</taxon>
        <taxon>Bryopsida</taxon>
        <taxon>Funariidae</taxon>
        <taxon>Funariales</taxon>
        <taxon>Funariaceae</taxon>
        <taxon>Physcomitrium</taxon>
    </lineage>
</organism>